<dbReference type="Proteomes" id="UP000050517">
    <property type="component" value="Unassembled WGS sequence"/>
</dbReference>
<dbReference type="PANTHER" id="PTHR12128:SF66">
    <property type="entry name" value="4-HYDROXY-2-OXOGLUTARATE ALDOLASE, MITOCHONDRIAL"/>
    <property type="match status" value="1"/>
</dbReference>
<evidence type="ECO:0000313" key="17">
    <source>
        <dbReference type="Proteomes" id="UP000050517"/>
    </source>
</evidence>
<evidence type="ECO:0000256" key="15">
    <source>
        <dbReference type="PIRSR" id="PIRSR001365-2"/>
    </source>
</evidence>
<dbReference type="STRING" id="1544416.Cocul_00526"/>
<dbReference type="SMART" id="SM01130">
    <property type="entry name" value="DHDPS"/>
    <property type="match status" value="1"/>
</dbReference>
<dbReference type="GO" id="GO:0008840">
    <property type="term" value="F:4-hydroxy-tetrahydrodipicolinate synthase activity"/>
    <property type="evidence" value="ECO:0007669"/>
    <property type="project" value="UniProtKB-UniRule"/>
</dbReference>
<dbReference type="PIRSF" id="PIRSF001365">
    <property type="entry name" value="DHDPS"/>
    <property type="match status" value="1"/>
</dbReference>
<feature type="binding site" evidence="12 15">
    <location>
        <position position="73"/>
    </location>
    <ligand>
        <name>pyruvate</name>
        <dbReference type="ChEBI" id="CHEBI:15361"/>
    </ligand>
</feature>
<evidence type="ECO:0000256" key="4">
    <source>
        <dbReference type="ARBA" id="ARBA00012086"/>
    </source>
</evidence>
<evidence type="ECO:0000313" key="16">
    <source>
        <dbReference type="EMBL" id="KQB85387.1"/>
    </source>
</evidence>
<comment type="similarity">
    <text evidence="3 12 13">Belongs to the DapA family.</text>
</comment>
<comment type="subcellular location">
    <subcellularLocation>
        <location evidence="12">Cytoplasm</location>
    </subcellularLocation>
</comment>
<keyword evidence="17" id="KW-1185">Reference proteome</keyword>
<dbReference type="PROSITE" id="PS00666">
    <property type="entry name" value="DHDPS_2"/>
    <property type="match status" value="1"/>
</dbReference>
<evidence type="ECO:0000256" key="13">
    <source>
        <dbReference type="PIRNR" id="PIRNR001365"/>
    </source>
</evidence>
<comment type="catalytic activity">
    <reaction evidence="11 12">
        <text>L-aspartate 4-semialdehyde + pyruvate = (2S,4S)-4-hydroxy-2,3,4,5-tetrahydrodipicolinate + H2O + H(+)</text>
        <dbReference type="Rhea" id="RHEA:34171"/>
        <dbReference type="ChEBI" id="CHEBI:15361"/>
        <dbReference type="ChEBI" id="CHEBI:15377"/>
        <dbReference type="ChEBI" id="CHEBI:15378"/>
        <dbReference type="ChEBI" id="CHEBI:67139"/>
        <dbReference type="ChEBI" id="CHEBI:537519"/>
        <dbReference type="EC" id="4.3.3.7"/>
    </reaction>
</comment>
<name>A0A0Q1AFH3_9CORY</name>
<comment type="function">
    <text evidence="1 12">Catalyzes the condensation of (S)-aspartate-beta-semialdehyde [(S)-ASA] and pyruvate to 4-hydroxy-tetrahydrodipicolinate (HTPA).</text>
</comment>
<evidence type="ECO:0000256" key="14">
    <source>
        <dbReference type="PIRSR" id="PIRSR001365-1"/>
    </source>
</evidence>
<accession>A0A0Q1AFH3</accession>
<comment type="caution">
    <text evidence="12">Was originally thought to be a dihydrodipicolinate synthase (DHDPS), catalyzing the condensation of (S)-aspartate-beta-semialdehyde [(S)-ASA] and pyruvate to dihydrodipicolinate (DHDP). However, it was shown in E.coli that the product of the enzymatic reaction is not dihydrodipicolinate but in fact (4S)-4-hydroxy-2,3,4,5-tetrahydro-(2S)-dipicolinic acid (HTPA), and that the consecutive dehydration reaction leading to DHDP is not spontaneous but catalyzed by DapB.</text>
</comment>
<keyword evidence="7 12" id="KW-0220">Diaminopimelate biosynthesis</keyword>
<dbReference type="Gene3D" id="3.20.20.70">
    <property type="entry name" value="Aldolase class I"/>
    <property type="match status" value="1"/>
</dbReference>
<dbReference type="InterPro" id="IPR013785">
    <property type="entry name" value="Aldolase_TIM"/>
</dbReference>
<dbReference type="HAMAP" id="MF_00418">
    <property type="entry name" value="DapA"/>
    <property type="match status" value="1"/>
</dbReference>
<dbReference type="EMBL" id="LKST01000001">
    <property type="protein sequence ID" value="KQB85387.1"/>
    <property type="molecule type" value="Genomic_DNA"/>
</dbReference>
<feature type="site" description="Part of a proton relay during catalysis" evidence="12">
    <location>
        <position position="135"/>
    </location>
</feature>
<evidence type="ECO:0000256" key="8">
    <source>
        <dbReference type="ARBA" id="ARBA00023154"/>
    </source>
</evidence>
<keyword evidence="10 12" id="KW-0704">Schiff base</keyword>
<dbReference type="Pfam" id="PF00701">
    <property type="entry name" value="DHDPS"/>
    <property type="match status" value="1"/>
</dbReference>
<dbReference type="InterPro" id="IPR005263">
    <property type="entry name" value="DapA"/>
</dbReference>
<dbReference type="InterPro" id="IPR002220">
    <property type="entry name" value="DapA-like"/>
</dbReference>
<evidence type="ECO:0000256" key="5">
    <source>
        <dbReference type="ARBA" id="ARBA00022490"/>
    </source>
</evidence>
<keyword evidence="9 12" id="KW-0456">Lyase</keyword>
<feature type="binding site" evidence="12 15">
    <location>
        <position position="229"/>
    </location>
    <ligand>
        <name>pyruvate</name>
        <dbReference type="ChEBI" id="CHEBI:15361"/>
    </ligand>
</feature>
<dbReference type="GO" id="GO:0019877">
    <property type="term" value="P:diaminopimelate biosynthetic process"/>
    <property type="evidence" value="ECO:0007669"/>
    <property type="project" value="UniProtKB-UniRule"/>
</dbReference>
<dbReference type="PATRIC" id="fig|1544416.3.peg.530"/>
<feature type="active site" description="Proton donor/acceptor" evidence="12">
    <location>
        <position position="161"/>
    </location>
</feature>
<keyword evidence="6 12" id="KW-0028">Amino-acid biosynthesis</keyword>
<comment type="caution">
    <text evidence="16">The sequence shown here is derived from an EMBL/GenBank/DDBJ whole genome shotgun (WGS) entry which is preliminary data.</text>
</comment>
<dbReference type="GO" id="GO:0009089">
    <property type="term" value="P:lysine biosynthetic process via diaminopimelate"/>
    <property type="evidence" value="ECO:0007669"/>
    <property type="project" value="UniProtKB-UniRule"/>
</dbReference>
<proteinExistence type="inferred from homology"/>
<keyword evidence="5 12" id="KW-0963">Cytoplasm</keyword>
<dbReference type="InterPro" id="IPR020624">
    <property type="entry name" value="Schiff_base-form_aldolases_CS"/>
</dbReference>
<evidence type="ECO:0000256" key="9">
    <source>
        <dbReference type="ARBA" id="ARBA00023239"/>
    </source>
</evidence>
<gene>
    <name evidence="12 16" type="primary">dapA</name>
    <name evidence="16" type="ORF">Cocul_00526</name>
</gene>
<protein>
    <recommendedName>
        <fullName evidence="4 12">4-hydroxy-tetrahydrodipicolinate synthase</fullName>
        <shortName evidence="12">HTPA synthase</shortName>
        <ecNumber evidence="4 12">4.3.3.7</ecNumber>
    </recommendedName>
</protein>
<dbReference type="InterPro" id="IPR020625">
    <property type="entry name" value="Schiff_base-form_aldolases_AS"/>
</dbReference>
<feature type="site" description="Part of a proton relay during catalysis" evidence="12">
    <location>
        <position position="72"/>
    </location>
</feature>
<keyword evidence="8 12" id="KW-0457">Lysine biosynthesis</keyword>
<evidence type="ECO:0000256" key="12">
    <source>
        <dbReference type="HAMAP-Rule" id="MF_00418"/>
    </source>
</evidence>
<feature type="active site" description="Schiff-base intermediate with substrate" evidence="14">
    <location>
        <position position="161"/>
    </location>
</feature>
<comment type="subunit">
    <text evidence="12">Homotetramer; dimer of dimers.</text>
</comment>
<dbReference type="PRINTS" id="PR00146">
    <property type="entry name" value="DHPICSNTHASE"/>
</dbReference>
<evidence type="ECO:0000256" key="6">
    <source>
        <dbReference type="ARBA" id="ARBA00022605"/>
    </source>
</evidence>
<dbReference type="PROSITE" id="PS00665">
    <property type="entry name" value="DHDPS_1"/>
    <property type="match status" value="1"/>
</dbReference>
<comment type="pathway">
    <text evidence="2 12">Amino-acid biosynthesis; L-lysine biosynthesis via DAP pathway; (S)-tetrahydrodipicolinate from L-aspartate: step 3/4.</text>
</comment>
<sequence length="317" mass="33232">MGRCAVIPAETVVFMGMSTGLTAKAGVEHFGTVSVAMVTPLTKEGDLDVDAGCRLAAHLVDSGCDSLVLGGTTGESPTVTVEEKLRLLTAVKQEVGDRARIVAGAGTYDTRASISLAQASAEAGADSLLVVTPYYSKPSQEGVYRHFEAVAGATDLPICLYDIPGRSGIPIEADTIRRLAELPTVMAVKDAKGDLATAAPLIQETGLAWYSGDDPLNLPWLSLGASGFISVIGHVAAPQLRLLHTSFEEGDLVRAREINATLNPLIRAQVRLGGVSLAKAALRVQGIEVGDPRLPVVAPTSQQVEELRRDMQKAGVL</sequence>
<dbReference type="GO" id="GO:0005829">
    <property type="term" value="C:cytosol"/>
    <property type="evidence" value="ECO:0007669"/>
    <property type="project" value="TreeGrafter"/>
</dbReference>
<evidence type="ECO:0000256" key="1">
    <source>
        <dbReference type="ARBA" id="ARBA00003294"/>
    </source>
</evidence>
<dbReference type="UniPathway" id="UPA00034">
    <property type="reaction ID" value="UER00017"/>
</dbReference>
<evidence type="ECO:0000256" key="2">
    <source>
        <dbReference type="ARBA" id="ARBA00005120"/>
    </source>
</evidence>
<dbReference type="AlphaFoldDB" id="A0A0Q1AFH3"/>
<evidence type="ECO:0000256" key="7">
    <source>
        <dbReference type="ARBA" id="ARBA00022915"/>
    </source>
</evidence>
<dbReference type="NCBIfam" id="TIGR00674">
    <property type="entry name" value="dapA"/>
    <property type="match status" value="1"/>
</dbReference>
<evidence type="ECO:0000256" key="11">
    <source>
        <dbReference type="ARBA" id="ARBA00047836"/>
    </source>
</evidence>
<dbReference type="SUPFAM" id="SSF51569">
    <property type="entry name" value="Aldolase"/>
    <property type="match status" value="1"/>
</dbReference>
<organism evidence="16 17">
    <name type="scientific">Corynebacterium oculi</name>
    <dbReference type="NCBI Taxonomy" id="1544416"/>
    <lineage>
        <taxon>Bacteria</taxon>
        <taxon>Bacillati</taxon>
        <taxon>Actinomycetota</taxon>
        <taxon>Actinomycetes</taxon>
        <taxon>Mycobacteriales</taxon>
        <taxon>Corynebacteriaceae</taxon>
        <taxon>Corynebacterium</taxon>
    </lineage>
</organism>
<feature type="active site" description="Schiff-base intermediate with substrate" evidence="12 14">
    <location>
        <position position="189"/>
    </location>
</feature>
<dbReference type="CDD" id="cd00950">
    <property type="entry name" value="DHDPS"/>
    <property type="match status" value="1"/>
</dbReference>
<dbReference type="PANTHER" id="PTHR12128">
    <property type="entry name" value="DIHYDRODIPICOLINATE SYNTHASE"/>
    <property type="match status" value="1"/>
</dbReference>
<evidence type="ECO:0000256" key="3">
    <source>
        <dbReference type="ARBA" id="ARBA00007592"/>
    </source>
</evidence>
<evidence type="ECO:0000256" key="10">
    <source>
        <dbReference type="ARBA" id="ARBA00023270"/>
    </source>
</evidence>
<reference evidence="16 17" key="1">
    <citation type="submission" date="2015-10" db="EMBL/GenBank/DDBJ databases">
        <title>Corynebacteirum lowii and Corynebacterium oculi species nova, derived from human clinical disease and and emended description of Corynebacterium mastiditis.</title>
        <authorList>
            <person name="Bernard K."/>
            <person name="Pacheco A.L."/>
            <person name="Mcdougall C."/>
            <person name="Burtx T."/>
            <person name="Weibe D."/>
            <person name="Tyler S."/>
            <person name="Olson A.B."/>
            <person name="Cnockaert M."/>
            <person name="Eguchi H."/>
            <person name="Kuwahara T."/>
            <person name="Nakayama-Imaohji H."/>
            <person name="Boudewijins M."/>
            <person name="Van Hoecke F."/>
            <person name="Bernier A.-M."/>
            <person name="Vandamme P."/>
        </authorList>
    </citation>
    <scope>NUCLEOTIDE SEQUENCE [LARGE SCALE GENOMIC DNA]</scope>
    <source>
        <strain evidence="16 17">NML 130210</strain>
    </source>
</reference>
<dbReference type="EC" id="4.3.3.7" evidence="4 12"/>